<keyword evidence="2" id="KW-1185">Reference proteome</keyword>
<accession>A0A6L3SUV7</accession>
<dbReference type="RefSeq" id="WP_151002564.1">
    <property type="nucleotide sequence ID" value="NZ_BPQY01000745.1"/>
</dbReference>
<protein>
    <submittedName>
        <fullName evidence="1">Uncharacterized protein</fullName>
    </submittedName>
</protein>
<evidence type="ECO:0000313" key="2">
    <source>
        <dbReference type="Proteomes" id="UP000474159"/>
    </source>
</evidence>
<organism evidence="1 2">
    <name type="scientific">Methylobacterium soli</name>
    <dbReference type="NCBI Taxonomy" id="553447"/>
    <lineage>
        <taxon>Bacteria</taxon>
        <taxon>Pseudomonadati</taxon>
        <taxon>Pseudomonadota</taxon>
        <taxon>Alphaproteobacteria</taxon>
        <taxon>Hyphomicrobiales</taxon>
        <taxon>Methylobacteriaceae</taxon>
        <taxon>Methylobacterium</taxon>
    </lineage>
</organism>
<sequence>MVTALRKAVRLRQVMRGRDLRIAVSGCARAPVADHPDANPVPCRGLTARELIGMAQAARRYSQRHAVDPERSGSAGE</sequence>
<dbReference type="EMBL" id="VZZK01000028">
    <property type="protein sequence ID" value="KAB1076638.1"/>
    <property type="molecule type" value="Genomic_DNA"/>
</dbReference>
<dbReference type="Proteomes" id="UP000474159">
    <property type="component" value="Unassembled WGS sequence"/>
</dbReference>
<gene>
    <name evidence="1" type="ORF">F6X53_22325</name>
</gene>
<reference evidence="1 2" key="1">
    <citation type="submission" date="2019-09" db="EMBL/GenBank/DDBJ databases">
        <title>YIM 48816 draft genome.</title>
        <authorList>
            <person name="Jiang L."/>
        </authorList>
    </citation>
    <scope>NUCLEOTIDE SEQUENCE [LARGE SCALE GENOMIC DNA]</scope>
    <source>
        <strain evidence="1 2">YIM 48816</strain>
    </source>
</reference>
<dbReference type="OrthoDB" id="8005334at2"/>
<proteinExistence type="predicted"/>
<name>A0A6L3SUV7_9HYPH</name>
<evidence type="ECO:0000313" key="1">
    <source>
        <dbReference type="EMBL" id="KAB1076638.1"/>
    </source>
</evidence>
<comment type="caution">
    <text evidence="1">The sequence shown here is derived from an EMBL/GenBank/DDBJ whole genome shotgun (WGS) entry which is preliminary data.</text>
</comment>
<dbReference type="AlphaFoldDB" id="A0A6L3SUV7"/>